<dbReference type="InterPro" id="IPR029069">
    <property type="entry name" value="HotDog_dom_sf"/>
</dbReference>
<dbReference type="EMBL" id="VBSP01000032">
    <property type="protein sequence ID" value="TLQ40293.1"/>
    <property type="molecule type" value="Genomic_DNA"/>
</dbReference>
<dbReference type="Pfam" id="PF22636">
    <property type="entry name" value="FlK"/>
    <property type="match status" value="1"/>
</dbReference>
<gene>
    <name evidence="3" type="ORF">FEZ33_08600</name>
    <name evidence="2" type="ORF">HYQ42_01055</name>
</gene>
<dbReference type="Proteomes" id="UP000823401">
    <property type="component" value="Unassembled WGS sequence"/>
</dbReference>
<dbReference type="OrthoDB" id="6902891at2"/>
<proteinExistence type="predicted"/>
<dbReference type="Proteomes" id="UP000306420">
    <property type="component" value="Unassembled WGS sequence"/>
</dbReference>
<sequence length="119" mass="13021">MKTLTKEFKVQDVVTAASVGSGGLEVLSSPSIMAWMENVSYELCQNYTDNDETTVGIEFSMKHLAPTAVGKLVSITAKITEQNKSILTLSLEAMVDGQLIASADHKRAKVNKERFLEKL</sequence>
<dbReference type="PANTHER" id="PTHR36934">
    <property type="entry name" value="BLR0278 PROTEIN"/>
    <property type="match status" value="1"/>
</dbReference>
<dbReference type="PANTHER" id="PTHR36934:SF1">
    <property type="entry name" value="THIOESTERASE DOMAIN-CONTAINING PROTEIN"/>
    <property type="match status" value="1"/>
</dbReference>
<name>A0A5R9DUZ3_9LACT</name>
<reference evidence="2 5" key="2">
    <citation type="submission" date="2020-07" db="EMBL/GenBank/DDBJ databases">
        <title>Facklamia lactis sp. nov., isolated from raw milk.</title>
        <authorList>
            <person name="Doll E.V."/>
            <person name="Huptas C."/>
            <person name="Staib L."/>
            <person name="Wenning M."/>
            <person name="Scherer S."/>
        </authorList>
    </citation>
    <scope>NUCLEOTIDE SEQUENCE [LARGE SCALE GENOMIC DNA]</scope>
    <source>
        <strain evidence="2 5">DSM 104272</strain>
    </source>
</reference>
<dbReference type="RefSeq" id="WP_138404999.1">
    <property type="nucleotide sequence ID" value="NZ_JACCEL010000002.1"/>
</dbReference>
<dbReference type="AlphaFoldDB" id="A0A5R9DUZ3"/>
<protein>
    <submittedName>
        <fullName evidence="2">Thioesterase family protein</fullName>
    </submittedName>
</protein>
<evidence type="ECO:0000313" key="2">
    <source>
        <dbReference type="EMBL" id="MBG9977358.1"/>
    </source>
</evidence>
<reference evidence="3 4" key="1">
    <citation type="submission" date="2019-05" db="EMBL/GenBank/DDBJ databases">
        <title>The metagenome of a microbial culture collection derived from dairy environment covers the genomic content of the human microbiome.</title>
        <authorList>
            <person name="Roder T."/>
            <person name="Wuthrich D."/>
            <person name="Sattari Z."/>
            <person name="Von Ah U."/>
            <person name="Bar C."/>
            <person name="Ronchi F."/>
            <person name="Macpherson A.J."/>
            <person name="Ganal-Vonarburg S.C."/>
            <person name="Bruggmann R."/>
            <person name="Vergeres G."/>
        </authorList>
    </citation>
    <scope>NUCLEOTIDE SEQUENCE [LARGE SCALE GENOMIC DNA]</scope>
    <source>
        <strain evidence="3 4">FAM 24227</strain>
    </source>
</reference>
<evidence type="ECO:0000313" key="5">
    <source>
        <dbReference type="Proteomes" id="UP000823401"/>
    </source>
</evidence>
<organism evidence="3 4">
    <name type="scientific">Ruoffia tabacinasalis</name>
    <dbReference type="NCBI Taxonomy" id="87458"/>
    <lineage>
        <taxon>Bacteria</taxon>
        <taxon>Bacillati</taxon>
        <taxon>Bacillota</taxon>
        <taxon>Bacilli</taxon>
        <taxon>Lactobacillales</taxon>
        <taxon>Aerococcaceae</taxon>
        <taxon>Ruoffia</taxon>
    </lineage>
</organism>
<evidence type="ECO:0000313" key="4">
    <source>
        <dbReference type="Proteomes" id="UP000306420"/>
    </source>
</evidence>
<evidence type="ECO:0000259" key="1">
    <source>
        <dbReference type="Pfam" id="PF22636"/>
    </source>
</evidence>
<comment type="caution">
    <text evidence="3">The sequence shown here is derived from an EMBL/GenBank/DDBJ whole genome shotgun (WGS) entry which is preliminary data.</text>
</comment>
<dbReference type="SUPFAM" id="SSF54637">
    <property type="entry name" value="Thioesterase/thiol ester dehydrase-isomerase"/>
    <property type="match status" value="1"/>
</dbReference>
<dbReference type="CDD" id="cd03440">
    <property type="entry name" value="hot_dog"/>
    <property type="match status" value="1"/>
</dbReference>
<feature type="domain" description="Fluoroacetyl-CoA-specific thioesterase-like" evidence="1">
    <location>
        <begin position="12"/>
        <end position="113"/>
    </location>
</feature>
<dbReference type="InterPro" id="IPR054485">
    <property type="entry name" value="FlK-like_dom"/>
</dbReference>
<dbReference type="InterPro" id="IPR025540">
    <property type="entry name" value="FlK"/>
</dbReference>
<dbReference type="EMBL" id="JACCEL010000002">
    <property type="protein sequence ID" value="MBG9977358.1"/>
    <property type="molecule type" value="Genomic_DNA"/>
</dbReference>
<keyword evidence="5" id="KW-1185">Reference proteome</keyword>
<accession>A0A5R9DUZ3</accession>
<evidence type="ECO:0000313" key="3">
    <source>
        <dbReference type="EMBL" id="TLQ40293.1"/>
    </source>
</evidence>
<dbReference type="Gene3D" id="3.10.129.10">
    <property type="entry name" value="Hotdog Thioesterase"/>
    <property type="match status" value="1"/>
</dbReference>